<accession>A0A4Z1IUV3</accession>
<evidence type="ECO:0000256" key="1">
    <source>
        <dbReference type="SAM" id="MobiDB-lite"/>
    </source>
</evidence>
<feature type="region of interest" description="Disordered" evidence="1">
    <location>
        <begin position="325"/>
        <end position="351"/>
    </location>
</feature>
<feature type="domain" description="DUF4246" evidence="2">
    <location>
        <begin position="102"/>
        <end position="574"/>
    </location>
</feature>
<dbReference type="Pfam" id="PF21666">
    <property type="entry name" value="DUF4246_N"/>
    <property type="match status" value="1"/>
</dbReference>
<keyword evidence="5" id="KW-1185">Reference proteome</keyword>
<dbReference type="InterPro" id="IPR049192">
    <property type="entry name" value="DUF4246_C"/>
</dbReference>
<dbReference type="PANTHER" id="PTHR33119:SF1">
    <property type="entry name" value="FE2OG DIOXYGENASE DOMAIN-CONTAINING PROTEIN"/>
    <property type="match status" value="1"/>
</dbReference>
<organism evidence="4 5">
    <name type="scientific">Botryotinia convoluta</name>
    <dbReference type="NCBI Taxonomy" id="54673"/>
    <lineage>
        <taxon>Eukaryota</taxon>
        <taxon>Fungi</taxon>
        <taxon>Dikarya</taxon>
        <taxon>Ascomycota</taxon>
        <taxon>Pezizomycotina</taxon>
        <taxon>Leotiomycetes</taxon>
        <taxon>Helotiales</taxon>
        <taxon>Sclerotiniaceae</taxon>
        <taxon>Botryotinia</taxon>
    </lineage>
</organism>
<evidence type="ECO:0000313" key="4">
    <source>
        <dbReference type="EMBL" id="TGO60573.1"/>
    </source>
</evidence>
<feature type="compositionally biased region" description="Basic and acidic residues" evidence="1">
    <location>
        <begin position="338"/>
        <end position="349"/>
    </location>
</feature>
<dbReference type="EMBL" id="PQXN01000034">
    <property type="protein sequence ID" value="TGO60573.1"/>
    <property type="molecule type" value="Genomic_DNA"/>
</dbReference>
<dbReference type="PANTHER" id="PTHR33119">
    <property type="entry name" value="IFI3P"/>
    <property type="match status" value="1"/>
</dbReference>
<dbReference type="Pfam" id="PF14033">
    <property type="entry name" value="DUF4246"/>
    <property type="match status" value="1"/>
</dbReference>
<reference evidence="4 5" key="1">
    <citation type="submission" date="2017-12" db="EMBL/GenBank/DDBJ databases">
        <title>Comparative genomics of Botrytis spp.</title>
        <authorList>
            <person name="Valero-Jimenez C.A."/>
            <person name="Tapia P."/>
            <person name="Veloso J."/>
            <person name="Silva-Moreno E."/>
            <person name="Staats M."/>
            <person name="Valdes J.H."/>
            <person name="Van Kan J.A.L."/>
        </authorList>
    </citation>
    <scope>NUCLEOTIDE SEQUENCE [LARGE SCALE GENOMIC DNA]</scope>
    <source>
        <strain evidence="4 5">MUCL11595</strain>
    </source>
</reference>
<proteinExistence type="predicted"/>
<dbReference type="Proteomes" id="UP000297527">
    <property type="component" value="Unassembled WGS sequence"/>
</dbReference>
<evidence type="ECO:0000313" key="5">
    <source>
        <dbReference type="Proteomes" id="UP000297527"/>
    </source>
</evidence>
<sequence length="643" mass="73799">MNENNHIREFTMNNSGQGPLKTPGLGDISLFSELPKSSRFHQGSDDWEEGWVQKPRLTARELAMIGLTNLLTDMPNWHIGVFNDKDTAIWHEMAMKNKLISEKAWEWCLAELRDKARLFSTTNRVLALDAGACVSKSDTTVPKTLTRDLYTTIAELRRQFDKNDWQICRRDQQVVNLVDPSLYPLVYGKTKVLLEGGKVYLNGFSKSYGQGITTEIPRVHPKGSNVTGAASALKRLGVPFYNDEDLYRWSTNYQWLPCEIEFDGNSDTSVRIASYINNLHPIKNKPLYGMTEKLIELVIEPWNDCLLRGEHGRVPTRIRTYGTVDQEEELGESLASTERSHDNDPKHPEPGTAFTYEEWKEGRNGKSIVGQAVWEGLPEHAWRSEGVHEYIDTDHEFYSISLQESFREKGLQVFVQIGSIELGEWDKPFPGSDWDIDGTRSEHIAATSIYFYDVQNIENMQISFRQKTYMSESAYHRSDDNLFAKTFGIEEDGYYDDEGFHFAPATQDLGSIAVKQERLLSWSNALQYKLEPFTRSSLTESGHARFIKVMLVDPHYRICSTQNVPPQRHDWWANEVLGKEILGGKLPEELLNMIDKVVDEWPIGRDEAKRDRDNLLEEHRWAKEAEVRLTEACSSLSNFLPIQ</sequence>
<dbReference type="AlphaFoldDB" id="A0A4Z1IUV3"/>
<feature type="domain" description="DUF4246" evidence="3">
    <location>
        <begin position="23"/>
        <end position="92"/>
    </location>
</feature>
<protein>
    <submittedName>
        <fullName evidence="4">Uncharacterized protein</fullName>
    </submittedName>
</protein>
<name>A0A4Z1IUV3_9HELO</name>
<dbReference type="OrthoDB" id="415532at2759"/>
<evidence type="ECO:0000259" key="2">
    <source>
        <dbReference type="Pfam" id="PF14033"/>
    </source>
</evidence>
<dbReference type="InterPro" id="IPR049207">
    <property type="entry name" value="DUF4246_N"/>
</dbReference>
<comment type="caution">
    <text evidence="4">The sequence shown here is derived from an EMBL/GenBank/DDBJ whole genome shotgun (WGS) entry which is preliminary data.</text>
</comment>
<gene>
    <name evidence="4" type="ORF">BCON_0034g00090</name>
</gene>
<evidence type="ECO:0000259" key="3">
    <source>
        <dbReference type="Pfam" id="PF21666"/>
    </source>
</evidence>
<dbReference type="InterPro" id="IPR025340">
    <property type="entry name" value="DUF4246"/>
</dbReference>